<feature type="compositionally biased region" description="Basic and acidic residues" evidence="5">
    <location>
        <begin position="835"/>
        <end position="845"/>
    </location>
</feature>
<dbReference type="InterPro" id="IPR001680">
    <property type="entry name" value="WD40_rpt"/>
</dbReference>
<dbReference type="Gene3D" id="2.130.10.10">
    <property type="entry name" value="YVTN repeat-like/Quinoprotein amine dehydrogenase"/>
    <property type="match status" value="2"/>
</dbReference>
<sequence length="1464" mass="163236">MCDPERALSASPNWYCSRCSDAAGGLLGFGARNSIFLLRISPEEPGFYGELVGHTERVSGFAFSHCSGLTHLCASSSDDGTVKVWDTQTRTVVTEHKLHRSTISALHWSPLVKGLLVTGDEKGIVVCFWSNRNEGQQFFPEPRTIFCLSCSPHQEDLVAVGYKDGMVVIIDISRRGDVVHRLRGHDEEIHCLAWCPQLREEDLKLEDMSGEEMNATDGELLPESENKVCYLASGSKDQTVRIWNSSSGKVIMTLKMPHLKRRGGGLDPAVKDRLWATLHWPHGRPTQILCSCFGGELLLWDLTKSGKQKWTILGSSDGQNHSRIVFNLCSLITEEGRELLLSTSMDREVKCWDLGLLSCCWSLTSLGGFVYSLAFSPMAVGSLAVGVGDSMIRVWNTLSVVNAYDVKTLWQGIRCKVTALSWHPTKEGRLAFGTDDGKVGIYEVYSNKSPQISSTYHKKTVYSLSWGPPLPPVSHAADGDKPAFTLYSCGGEGLIYQHNPWKLNAEAHDLNKLIRDTNGIQHKMPAHTELNWRADWEHLAVGNEDGSIEIFRAPRMQLICTIQQHHKLINALRWHHNHGEDSKLSFLLASGSNNAVIYIHNLKCMLESPSDAPVTIIEPFRSLSGHTARITSLSWSPHHDARLVSSSYDGTAQVWDVLQEEPLSNYRGHKGRLLCVQWSDLEPDQVWTGADDFSVHRWSVCKQEHSRPPKGKKSIDLEKKRTVQLKPKPKKKRTDSPKLDAAGELVSGDPESPSCAQNGTSDQEDDHISSDQTTLEKTPMEASSEIPAQPILPSSPALVDHSPSPPPRNIPSRRDRPDLSSRKKKSRSLLPLSTSKDHRSKEDQHRDCVKLAKALCAKDLKQGSHAALEEDVHLGLYSDRSTLYHLLEEEGKAHLESGHPELQHQIMLWKGDLKGTLQLASERGELTDQLVAVAPMAGYKVWMWCVEAFVKQLCFEEQYLKAAFHLLSINKIYEAVQLLRGNHLFREAIAVAKSRLLPEDPVIREVYTAWAAVLEQDGHYSMAAKCYLGASSSYDAAKVLAKKGDLLSLSTAAELALIAGEKDLAASFALRCAQEYVTSKNWVEAQQVLDQHHSLLGQRLVFCTSELLYNILEEKAPVEWKTQSTACFHDWVKSISEGSFITKLTGIWQNELGLNTTDQYAECYRQLRAQETPQTTANTNAKQLLLQLSHEMTLSVLCFLTKKWDEVGPALLGILKRCHQSGHFTLMQEVSRLMLADGYIELRNNISPENQQNMAACDSLQAFLAYIKLYEVWWEHANSLSSKPAGMELVMDTPSGSSENLQTSGLDPTLDNMLDFGVLLSELHAAFQRAQRDIAEVQTALRDMIQQHQRIRQIQDNSLELEQDTNMSQDKASDSQSQISSGPSPLSLAELMKKLSVANHKLAEFPEYLKVLPFPDVLESCLVLLHLPLDNLSPKIRAQALSLLTSHSSGSNDHEKAAVKFLSS</sequence>
<dbReference type="Pfam" id="PF23775">
    <property type="entry name" value="Beta-prop_RIG_2nd"/>
    <property type="match status" value="1"/>
</dbReference>
<evidence type="ECO:0000256" key="2">
    <source>
        <dbReference type="ARBA" id="ARBA00022737"/>
    </source>
</evidence>
<feature type="repeat" description="WD" evidence="3">
    <location>
        <begin position="230"/>
        <end position="253"/>
    </location>
</feature>
<evidence type="ECO:0000313" key="11">
    <source>
        <dbReference type="Proteomes" id="UP000694569"/>
    </source>
</evidence>
<feature type="domain" description="Gem-associated protein 5 RBS" evidence="9">
    <location>
        <begin position="1140"/>
        <end position="1288"/>
    </location>
</feature>
<keyword evidence="11" id="KW-1185">Reference proteome</keyword>
<feature type="compositionally biased region" description="Low complexity" evidence="5">
    <location>
        <begin position="1368"/>
        <end position="1384"/>
    </location>
</feature>
<dbReference type="GO" id="GO:0003730">
    <property type="term" value="F:mRNA 3'-UTR binding"/>
    <property type="evidence" value="ECO:0007669"/>
    <property type="project" value="TreeGrafter"/>
</dbReference>
<dbReference type="GO" id="GO:0032797">
    <property type="term" value="C:SMN complex"/>
    <property type="evidence" value="ECO:0007669"/>
    <property type="project" value="TreeGrafter"/>
</dbReference>
<dbReference type="GO" id="GO:0000387">
    <property type="term" value="P:spliceosomal snRNP assembly"/>
    <property type="evidence" value="ECO:0007669"/>
    <property type="project" value="TreeGrafter"/>
</dbReference>
<dbReference type="InterPro" id="IPR056420">
    <property type="entry name" value="GEMI5_RBS"/>
</dbReference>
<dbReference type="InterPro" id="IPR020472">
    <property type="entry name" value="WD40_PAC1"/>
</dbReference>
<dbReference type="PROSITE" id="PS50294">
    <property type="entry name" value="WD_REPEATS_REGION"/>
    <property type="match status" value="2"/>
</dbReference>
<reference evidence="10" key="2">
    <citation type="submission" date="2025-09" db="UniProtKB">
        <authorList>
            <consortium name="Ensembl"/>
        </authorList>
    </citation>
    <scope>IDENTIFICATION</scope>
</reference>
<dbReference type="Proteomes" id="UP000694569">
    <property type="component" value="Unplaced"/>
</dbReference>
<dbReference type="InterPro" id="IPR056424">
    <property type="entry name" value="Beta-prop_GEMI5_2nd"/>
</dbReference>
<feature type="region of interest" description="Disordered" evidence="5">
    <location>
        <begin position="1363"/>
        <end position="1384"/>
    </location>
</feature>
<dbReference type="InterPro" id="IPR056421">
    <property type="entry name" value="TPR_GEMI5"/>
</dbReference>
<dbReference type="Pfam" id="PF23777">
    <property type="entry name" value="GEMI5_RBS"/>
    <property type="match status" value="2"/>
</dbReference>
<feature type="compositionally biased region" description="Basic and acidic residues" evidence="5">
    <location>
        <begin position="702"/>
        <end position="721"/>
    </location>
</feature>
<keyword evidence="2" id="KW-0677">Repeat</keyword>
<keyword evidence="1 3" id="KW-0853">WD repeat</keyword>
<feature type="repeat" description="WD" evidence="3">
    <location>
        <begin position="51"/>
        <end position="95"/>
    </location>
</feature>
<dbReference type="InterPro" id="IPR019775">
    <property type="entry name" value="WD40_repeat_CS"/>
</dbReference>
<dbReference type="Ensembl" id="ENSLLET00000008690.1">
    <property type="protein sequence ID" value="ENSLLEP00000008358.1"/>
    <property type="gene ID" value="ENSLLEG00000005303.1"/>
</dbReference>
<dbReference type="OrthoDB" id="7326421at2759"/>
<evidence type="ECO:0000259" key="7">
    <source>
        <dbReference type="Pfam" id="PF23774"/>
    </source>
</evidence>
<dbReference type="GO" id="GO:0005634">
    <property type="term" value="C:nucleus"/>
    <property type="evidence" value="ECO:0007669"/>
    <property type="project" value="TreeGrafter"/>
</dbReference>
<feature type="compositionally biased region" description="Basic and acidic residues" evidence="5">
    <location>
        <begin position="812"/>
        <end position="821"/>
    </location>
</feature>
<reference evidence="10" key="1">
    <citation type="submission" date="2025-08" db="UniProtKB">
        <authorList>
            <consortium name="Ensembl"/>
        </authorList>
    </citation>
    <scope>IDENTIFICATION</scope>
</reference>
<feature type="domain" description="Gem-associated protein 5 second beta-propeller" evidence="8">
    <location>
        <begin position="380"/>
        <end position="689"/>
    </location>
</feature>
<dbReference type="GeneTree" id="ENSGT00620000088064"/>
<evidence type="ECO:0000256" key="4">
    <source>
        <dbReference type="SAM" id="Coils"/>
    </source>
</evidence>
<feature type="domain" description="Gem-associated protein 5 RBS" evidence="9">
    <location>
        <begin position="1315"/>
        <end position="1448"/>
    </location>
</feature>
<name>A0A8C5PAA9_9ANUR</name>
<dbReference type="InterPro" id="IPR052640">
    <property type="entry name" value="Gemin-5"/>
</dbReference>
<dbReference type="PANTHER" id="PTHR46362">
    <property type="entry name" value="GEM-ASSOCIATED PROTEIN 5"/>
    <property type="match status" value="1"/>
</dbReference>
<feature type="region of interest" description="Disordered" evidence="5">
    <location>
        <begin position="701"/>
        <end position="845"/>
    </location>
</feature>
<protein>
    <submittedName>
        <fullName evidence="10">Gem nuclear organelle associated protein 5</fullName>
    </submittedName>
</protein>
<evidence type="ECO:0000313" key="10">
    <source>
        <dbReference type="Ensembl" id="ENSLLEP00000008358.1"/>
    </source>
</evidence>
<dbReference type="Pfam" id="PF23774">
    <property type="entry name" value="TPR_GEMI5"/>
    <property type="match status" value="1"/>
</dbReference>
<keyword evidence="4" id="KW-0175">Coiled coil</keyword>
<dbReference type="SMART" id="SM00320">
    <property type="entry name" value="WD40"/>
    <property type="match status" value="12"/>
</dbReference>
<dbReference type="InterPro" id="IPR015943">
    <property type="entry name" value="WD40/YVTN_repeat-like_dom_sf"/>
</dbReference>
<dbReference type="PROSITE" id="PS00678">
    <property type="entry name" value="WD_REPEATS_1"/>
    <property type="match status" value="3"/>
</dbReference>
<organism evidence="10 11">
    <name type="scientific">Leptobrachium leishanense</name>
    <name type="common">Leishan spiny toad</name>
    <dbReference type="NCBI Taxonomy" id="445787"/>
    <lineage>
        <taxon>Eukaryota</taxon>
        <taxon>Metazoa</taxon>
        <taxon>Chordata</taxon>
        <taxon>Craniata</taxon>
        <taxon>Vertebrata</taxon>
        <taxon>Euteleostomi</taxon>
        <taxon>Amphibia</taxon>
        <taxon>Batrachia</taxon>
        <taxon>Anura</taxon>
        <taxon>Pelobatoidea</taxon>
        <taxon>Megophryidae</taxon>
        <taxon>Leptobrachium</taxon>
    </lineage>
</organism>
<feature type="domain" description="Gem-associated protein 5 first beta-propeller" evidence="6">
    <location>
        <begin position="77"/>
        <end position="203"/>
    </location>
</feature>
<dbReference type="PROSITE" id="PS50082">
    <property type="entry name" value="WD_REPEATS_2"/>
    <property type="match status" value="3"/>
</dbReference>
<feature type="domain" description="Gem-associated protein 5 TPR" evidence="7">
    <location>
        <begin position="874"/>
        <end position="1082"/>
    </location>
</feature>
<dbReference type="SUPFAM" id="SSF50998">
    <property type="entry name" value="Quinoprotein alcohol dehydrogenase-like"/>
    <property type="match status" value="1"/>
</dbReference>
<dbReference type="Pfam" id="PF23770">
    <property type="entry name" value="Beta-prop_RIG_1st"/>
    <property type="match status" value="1"/>
</dbReference>
<evidence type="ECO:0000256" key="1">
    <source>
        <dbReference type="ARBA" id="ARBA00022574"/>
    </source>
</evidence>
<dbReference type="PRINTS" id="PR00320">
    <property type="entry name" value="GPROTEINBRPT"/>
</dbReference>
<evidence type="ECO:0000259" key="6">
    <source>
        <dbReference type="Pfam" id="PF23770"/>
    </source>
</evidence>
<dbReference type="InterPro" id="IPR056432">
    <property type="entry name" value="Beta-prop_GEMI5_1st"/>
</dbReference>
<evidence type="ECO:0000256" key="5">
    <source>
        <dbReference type="SAM" id="MobiDB-lite"/>
    </source>
</evidence>
<proteinExistence type="predicted"/>
<dbReference type="InterPro" id="IPR036322">
    <property type="entry name" value="WD40_repeat_dom_sf"/>
</dbReference>
<feature type="repeat" description="WD" evidence="3">
    <location>
        <begin position="623"/>
        <end position="665"/>
    </location>
</feature>
<accession>A0A8C5PAA9</accession>
<gene>
    <name evidence="10" type="primary">GEMIN5</name>
</gene>
<dbReference type="PANTHER" id="PTHR46362:SF1">
    <property type="entry name" value="GEM-ASSOCIATED PROTEIN 5"/>
    <property type="match status" value="1"/>
</dbReference>
<evidence type="ECO:0000256" key="3">
    <source>
        <dbReference type="PROSITE-ProRule" id="PRU00221"/>
    </source>
</evidence>
<evidence type="ECO:0000259" key="9">
    <source>
        <dbReference type="Pfam" id="PF23777"/>
    </source>
</evidence>
<dbReference type="SUPFAM" id="SSF50978">
    <property type="entry name" value="WD40 repeat-like"/>
    <property type="match status" value="1"/>
</dbReference>
<evidence type="ECO:0000259" key="8">
    <source>
        <dbReference type="Pfam" id="PF23775"/>
    </source>
</evidence>
<dbReference type="Pfam" id="PF00400">
    <property type="entry name" value="WD40"/>
    <property type="match status" value="1"/>
</dbReference>
<dbReference type="InterPro" id="IPR011047">
    <property type="entry name" value="Quinoprotein_ADH-like_sf"/>
</dbReference>
<feature type="coiled-coil region" evidence="4">
    <location>
        <begin position="1320"/>
        <end position="1347"/>
    </location>
</feature>